<dbReference type="EMBL" id="AUBJ02000001">
    <property type="protein sequence ID" value="MCP2332055.1"/>
    <property type="molecule type" value="Genomic_DNA"/>
</dbReference>
<sequence length="78" mass="8108">MCDILDDGSLTVLRDDGLLVDVPAVAVTSGGWIAPRSGQRVTVWRAADGTVALVLPPAVPPSPDVHPNARISWPVGGR</sequence>
<proteinExistence type="predicted"/>
<evidence type="ECO:0000313" key="2">
    <source>
        <dbReference type="Proteomes" id="UP000791080"/>
    </source>
</evidence>
<gene>
    <name evidence="1" type="ORF">G443_002325</name>
</gene>
<protein>
    <submittedName>
        <fullName evidence="1">Uncharacterized protein</fullName>
    </submittedName>
</protein>
<dbReference type="Proteomes" id="UP000791080">
    <property type="component" value="Unassembled WGS sequence"/>
</dbReference>
<reference evidence="1 2" key="1">
    <citation type="submission" date="2013-07" db="EMBL/GenBank/DDBJ databases">
        <authorList>
            <consortium name="DOE Joint Genome Institute"/>
            <person name="Reeve W."/>
            <person name="Huntemann M."/>
            <person name="Han J."/>
            <person name="Chen A."/>
            <person name="Kyrpides N."/>
            <person name="Mavromatis K."/>
            <person name="Markowitz V."/>
            <person name="Palaniappan K."/>
            <person name="Ivanova N."/>
            <person name="Schaumberg A."/>
            <person name="Pati A."/>
            <person name="Liolios K."/>
            <person name="Nordberg H.P."/>
            <person name="Cantor M.N."/>
            <person name="Hua S.X."/>
            <person name="Woyke T."/>
        </authorList>
    </citation>
    <scope>NUCLEOTIDE SEQUENCE [LARGE SCALE GENOMIC DNA]</scope>
    <source>
        <strain evidence="1 2">DSM 43889</strain>
    </source>
</reference>
<accession>A0ABT1JHR0</accession>
<keyword evidence="2" id="KW-1185">Reference proteome</keyword>
<name>A0ABT1JHR0_ACTCY</name>
<comment type="caution">
    <text evidence="1">The sequence shown here is derived from an EMBL/GenBank/DDBJ whole genome shotgun (WGS) entry which is preliminary data.</text>
</comment>
<organism evidence="1 2">
    <name type="scientific">Actinoalloteichus caeruleus DSM 43889</name>
    <dbReference type="NCBI Taxonomy" id="1120930"/>
    <lineage>
        <taxon>Bacteria</taxon>
        <taxon>Bacillati</taxon>
        <taxon>Actinomycetota</taxon>
        <taxon>Actinomycetes</taxon>
        <taxon>Pseudonocardiales</taxon>
        <taxon>Pseudonocardiaceae</taxon>
        <taxon>Actinoalloteichus</taxon>
        <taxon>Actinoalloteichus cyanogriseus</taxon>
    </lineage>
</organism>
<evidence type="ECO:0000313" key="1">
    <source>
        <dbReference type="EMBL" id="MCP2332055.1"/>
    </source>
</evidence>
<reference evidence="1 2" key="2">
    <citation type="submission" date="2022-06" db="EMBL/GenBank/DDBJ databases">
        <title>Genomic Encyclopedia of Type Strains, Phase I: the one thousand microbial genomes (KMG-I) project.</title>
        <authorList>
            <person name="Kyrpides N."/>
        </authorList>
    </citation>
    <scope>NUCLEOTIDE SEQUENCE [LARGE SCALE GENOMIC DNA]</scope>
    <source>
        <strain evidence="1 2">DSM 43889</strain>
    </source>
</reference>